<protein>
    <submittedName>
        <fullName evidence="2">Uncharacterized protein</fullName>
    </submittedName>
</protein>
<reference evidence="2 3" key="1">
    <citation type="journal article" date="2024" name="BMC Genomics">
        <title>De novo assembly and annotation of Popillia japonica's genome with initial clues to its potential as an invasive pest.</title>
        <authorList>
            <person name="Cucini C."/>
            <person name="Boschi S."/>
            <person name="Funari R."/>
            <person name="Cardaioli E."/>
            <person name="Iannotti N."/>
            <person name="Marturano G."/>
            <person name="Paoli F."/>
            <person name="Bruttini M."/>
            <person name="Carapelli A."/>
            <person name="Frati F."/>
            <person name="Nardi F."/>
        </authorList>
    </citation>
    <scope>NUCLEOTIDE SEQUENCE [LARGE SCALE GENOMIC DNA]</scope>
    <source>
        <strain evidence="2">DMR45628</strain>
    </source>
</reference>
<feature type="compositionally biased region" description="Acidic residues" evidence="1">
    <location>
        <begin position="70"/>
        <end position="87"/>
    </location>
</feature>
<gene>
    <name evidence="2" type="ORF">QE152_g37966</name>
</gene>
<keyword evidence="3" id="KW-1185">Reference proteome</keyword>
<evidence type="ECO:0000313" key="3">
    <source>
        <dbReference type="Proteomes" id="UP001458880"/>
    </source>
</evidence>
<feature type="region of interest" description="Disordered" evidence="1">
    <location>
        <begin position="68"/>
        <end position="106"/>
    </location>
</feature>
<evidence type="ECO:0000313" key="2">
    <source>
        <dbReference type="EMBL" id="KAK9685527.1"/>
    </source>
</evidence>
<name>A0AAW1I8R1_POPJA</name>
<dbReference type="Proteomes" id="UP001458880">
    <property type="component" value="Unassembled WGS sequence"/>
</dbReference>
<organism evidence="2 3">
    <name type="scientific">Popillia japonica</name>
    <name type="common">Japanese beetle</name>
    <dbReference type="NCBI Taxonomy" id="7064"/>
    <lineage>
        <taxon>Eukaryota</taxon>
        <taxon>Metazoa</taxon>
        <taxon>Ecdysozoa</taxon>
        <taxon>Arthropoda</taxon>
        <taxon>Hexapoda</taxon>
        <taxon>Insecta</taxon>
        <taxon>Pterygota</taxon>
        <taxon>Neoptera</taxon>
        <taxon>Endopterygota</taxon>
        <taxon>Coleoptera</taxon>
        <taxon>Polyphaga</taxon>
        <taxon>Scarabaeiformia</taxon>
        <taxon>Scarabaeidae</taxon>
        <taxon>Rutelinae</taxon>
        <taxon>Popillia</taxon>
    </lineage>
</organism>
<proteinExistence type="predicted"/>
<accession>A0AAW1I8R1</accession>
<sequence length="141" mass="16206">MFPNSAITGPLILRWEIQQIQNAIARDRFKIISSKIYFASPTKLAECSKTYYIDDVVNCLKATFQKCPDTDNESSNEESDIQPESDDQVGKENEFPEDFEDPTTNLLMKNQISNRKVMTKLAKKTNFQKTLRTPLVLLFYG</sequence>
<dbReference type="EMBL" id="JASPKY010000772">
    <property type="protein sequence ID" value="KAK9685527.1"/>
    <property type="molecule type" value="Genomic_DNA"/>
</dbReference>
<dbReference type="AlphaFoldDB" id="A0AAW1I8R1"/>
<comment type="caution">
    <text evidence="2">The sequence shown here is derived from an EMBL/GenBank/DDBJ whole genome shotgun (WGS) entry which is preliminary data.</text>
</comment>
<evidence type="ECO:0000256" key="1">
    <source>
        <dbReference type="SAM" id="MobiDB-lite"/>
    </source>
</evidence>